<dbReference type="OrthoDB" id="7173258at2"/>
<gene>
    <name evidence="6" type="ORF">A0U93_13030</name>
</gene>
<evidence type="ECO:0000256" key="2">
    <source>
        <dbReference type="ARBA" id="ARBA00023015"/>
    </source>
</evidence>
<keyword evidence="2" id="KW-0805">Transcription regulation</keyword>
<dbReference type="InterPro" id="IPR000524">
    <property type="entry name" value="Tscrpt_reg_HTH_GntR"/>
</dbReference>
<dbReference type="GO" id="GO:0003700">
    <property type="term" value="F:DNA-binding transcription factor activity"/>
    <property type="evidence" value="ECO:0007669"/>
    <property type="project" value="InterPro"/>
</dbReference>
<dbReference type="EMBL" id="CP014691">
    <property type="protein sequence ID" value="AQS88688.1"/>
    <property type="molecule type" value="Genomic_DNA"/>
</dbReference>
<dbReference type="STRING" id="320497.A0U93_13030"/>
<dbReference type="InterPro" id="IPR036390">
    <property type="entry name" value="WH_DNA-bd_sf"/>
</dbReference>
<evidence type="ECO:0000313" key="7">
    <source>
        <dbReference type="Proteomes" id="UP000188604"/>
    </source>
</evidence>
<keyword evidence="1" id="KW-0663">Pyridoxal phosphate</keyword>
<reference evidence="6 7" key="1">
    <citation type="submission" date="2016-03" db="EMBL/GenBank/DDBJ databases">
        <title>Acetic acid bacteria sequencing.</title>
        <authorList>
            <person name="Brandt J."/>
            <person name="Jakob F."/>
            <person name="Vogel R.F."/>
        </authorList>
    </citation>
    <scope>NUCLEOTIDE SEQUENCE [LARGE SCALE GENOMIC DNA]</scope>
    <source>
        <strain evidence="6 7">NBRC 101099</strain>
    </source>
</reference>
<dbReference type="SMART" id="SM00345">
    <property type="entry name" value="HTH_GNTR"/>
    <property type="match status" value="1"/>
</dbReference>
<dbReference type="PROSITE" id="PS50949">
    <property type="entry name" value="HTH_GNTR"/>
    <property type="match status" value="1"/>
</dbReference>
<dbReference type="GO" id="GO:0003677">
    <property type="term" value="F:DNA binding"/>
    <property type="evidence" value="ECO:0007669"/>
    <property type="project" value="UniProtKB-KW"/>
</dbReference>
<keyword evidence="7" id="KW-1185">Reference proteome</keyword>
<organism evidence="6 7">
    <name type="scientific">Neoasaia chiangmaiensis</name>
    <dbReference type="NCBI Taxonomy" id="320497"/>
    <lineage>
        <taxon>Bacteria</taxon>
        <taxon>Pseudomonadati</taxon>
        <taxon>Pseudomonadota</taxon>
        <taxon>Alphaproteobacteria</taxon>
        <taxon>Acetobacterales</taxon>
        <taxon>Acetobacteraceae</taxon>
        <taxon>Neoasaia</taxon>
    </lineage>
</organism>
<keyword evidence="4" id="KW-0804">Transcription</keyword>
<feature type="domain" description="HTH gntR-type" evidence="5">
    <location>
        <begin position="20"/>
        <end position="88"/>
    </location>
</feature>
<protein>
    <recommendedName>
        <fullName evidence="5">HTH gntR-type domain-containing protein</fullName>
    </recommendedName>
</protein>
<dbReference type="Proteomes" id="UP000188604">
    <property type="component" value="Chromosome"/>
</dbReference>
<dbReference type="CDD" id="cd07377">
    <property type="entry name" value="WHTH_GntR"/>
    <property type="match status" value="1"/>
</dbReference>
<dbReference type="KEGG" id="nch:A0U93_13030"/>
<dbReference type="InterPro" id="IPR051446">
    <property type="entry name" value="HTH_trans_reg/aminotransferase"/>
</dbReference>
<dbReference type="Pfam" id="PF00392">
    <property type="entry name" value="GntR"/>
    <property type="match status" value="1"/>
</dbReference>
<dbReference type="PANTHER" id="PTHR46577:SF1">
    <property type="entry name" value="HTH-TYPE TRANSCRIPTIONAL REGULATORY PROTEIN GABR"/>
    <property type="match status" value="1"/>
</dbReference>
<dbReference type="SUPFAM" id="SSF46785">
    <property type="entry name" value="Winged helix' DNA-binding domain"/>
    <property type="match status" value="1"/>
</dbReference>
<evidence type="ECO:0000259" key="5">
    <source>
        <dbReference type="PROSITE" id="PS50949"/>
    </source>
</evidence>
<evidence type="ECO:0000313" key="6">
    <source>
        <dbReference type="EMBL" id="AQS88688.1"/>
    </source>
</evidence>
<dbReference type="RefSeq" id="WP_077807732.1">
    <property type="nucleotide sequence ID" value="NZ_CP014691.1"/>
</dbReference>
<name>A0A1U9KSA7_9PROT</name>
<dbReference type="InterPro" id="IPR036388">
    <property type="entry name" value="WH-like_DNA-bd_sf"/>
</dbReference>
<evidence type="ECO:0000256" key="4">
    <source>
        <dbReference type="ARBA" id="ARBA00023163"/>
    </source>
</evidence>
<evidence type="ECO:0000256" key="1">
    <source>
        <dbReference type="ARBA" id="ARBA00022898"/>
    </source>
</evidence>
<accession>A0A1U9KSA7</accession>
<sequence length="134" mass="14420">MYADIPRLVFPTVLDASGGVPLRVQVREGLLAAIGDGRLPPESQLPTMRELAAHLSIDLNTVQRAYAELERLGAIETRRGRGSFVSSAPPLPDPDVRRAQTEACAAAAIAMARAQGLMPEDVARTMLEFLQGNQ</sequence>
<keyword evidence="3" id="KW-0238">DNA-binding</keyword>
<evidence type="ECO:0000256" key="3">
    <source>
        <dbReference type="ARBA" id="ARBA00023125"/>
    </source>
</evidence>
<dbReference type="AlphaFoldDB" id="A0A1U9KSA7"/>
<dbReference type="Gene3D" id="1.10.10.10">
    <property type="entry name" value="Winged helix-like DNA-binding domain superfamily/Winged helix DNA-binding domain"/>
    <property type="match status" value="1"/>
</dbReference>
<proteinExistence type="predicted"/>
<dbReference type="PANTHER" id="PTHR46577">
    <property type="entry name" value="HTH-TYPE TRANSCRIPTIONAL REGULATORY PROTEIN GABR"/>
    <property type="match status" value="1"/>
</dbReference>